<name>A0A919VGK5_9ACTN</name>
<comment type="caution">
    <text evidence="1">The sequence shown here is derived from an EMBL/GenBank/DDBJ whole genome shotgun (WGS) entry which is preliminary data.</text>
</comment>
<accession>A0A919VGK5</accession>
<proteinExistence type="predicted"/>
<organism evidence="1 2">
    <name type="scientific">Actinoplanes auranticolor</name>
    <dbReference type="NCBI Taxonomy" id="47988"/>
    <lineage>
        <taxon>Bacteria</taxon>
        <taxon>Bacillati</taxon>
        <taxon>Actinomycetota</taxon>
        <taxon>Actinomycetes</taxon>
        <taxon>Micromonosporales</taxon>
        <taxon>Micromonosporaceae</taxon>
        <taxon>Actinoplanes</taxon>
    </lineage>
</organism>
<evidence type="ECO:0008006" key="3">
    <source>
        <dbReference type="Google" id="ProtNLM"/>
    </source>
</evidence>
<keyword evidence="2" id="KW-1185">Reference proteome</keyword>
<gene>
    <name evidence="1" type="ORF">Aau02nite_08140</name>
</gene>
<reference evidence="1" key="1">
    <citation type="submission" date="2021-03" db="EMBL/GenBank/DDBJ databases">
        <title>Whole genome shotgun sequence of Actinoplanes auranticolor NBRC 12245.</title>
        <authorList>
            <person name="Komaki H."/>
            <person name="Tamura T."/>
        </authorList>
    </citation>
    <scope>NUCLEOTIDE SEQUENCE</scope>
    <source>
        <strain evidence="1">NBRC 12245</strain>
    </source>
</reference>
<evidence type="ECO:0000313" key="2">
    <source>
        <dbReference type="Proteomes" id="UP000681340"/>
    </source>
</evidence>
<evidence type="ECO:0000313" key="1">
    <source>
        <dbReference type="EMBL" id="GIM64071.1"/>
    </source>
</evidence>
<dbReference type="AlphaFoldDB" id="A0A919VGK5"/>
<protein>
    <recommendedName>
        <fullName evidence="3">Glyoxalase-like domain-containing protein</fullName>
    </recommendedName>
</protein>
<sequence>MTGELARYVLPPVRFDGLSLLAVDPPTTARFWGTVLSAPVREGGPRGFRMGCAGRARHTAGPVPCPQALAAPSICSRRLRGRMSVQTSST</sequence>
<dbReference type="EMBL" id="BOQL01000006">
    <property type="protein sequence ID" value="GIM64071.1"/>
    <property type="molecule type" value="Genomic_DNA"/>
</dbReference>
<dbReference type="Proteomes" id="UP000681340">
    <property type="component" value="Unassembled WGS sequence"/>
</dbReference>